<dbReference type="PANTHER" id="PTHR42721:SF3">
    <property type="entry name" value="BETA-D-XYLOSIDASE 5-RELATED"/>
    <property type="match status" value="1"/>
</dbReference>
<dbReference type="InterPro" id="IPR036962">
    <property type="entry name" value="Glyco_hydro_3_N_sf"/>
</dbReference>
<evidence type="ECO:0000256" key="3">
    <source>
        <dbReference type="ARBA" id="ARBA00022801"/>
    </source>
</evidence>
<dbReference type="Pfam" id="PF01915">
    <property type="entry name" value="Glyco_hydro_3_C"/>
    <property type="match status" value="1"/>
</dbReference>
<dbReference type="PROSITE" id="PS51820">
    <property type="entry name" value="PA14"/>
    <property type="match status" value="1"/>
</dbReference>
<dbReference type="KEGG" id="psu:Psesu_1579"/>
<dbReference type="InterPro" id="IPR044993">
    <property type="entry name" value="BXL"/>
</dbReference>
<dbReference type="SUPFAM" id="SSF56988">
    <property type="entry name" value="Anthrax protective antigen"/>
    <property type="match status" value="1"/>
</dbReference>
<dbReference type="Gene3D" id="3.20.20.300">
    <property type="entry name" value="Glycoside hydrolase, family 3, N-terminal domain"/>
    <property type="match status" value="1"/>
</dbReference>
<dbReference type="RefSeq" id="WP_013535252.1">
    <property type="nucleotide sequence ID" value="NC_014924.1"/>
</dbReference>
<dbReference type="InterPro" id="IPR036881">
    <property type="entry name" value="Glyco_hydro_3_C_sf"/>
</dbReference>
<dbReference type="Pfam" id="PF14310">
    <property type="entry name" value="Fn3-like"/>
    <property type="match status" value="1"/>
</dbReference>
<evidence type="ECO:0000256" key="4">
    <source>
        <dbReference type="SAM" id="SignalP"/>
    </source>
</evidence>
<dbReference type="GO" id="GO:0046556">
    <property type="term" value="F:alpha-L-arabinofuranosidase activity"/>
    <property type="evidence" value="ECO:0007669"/>
    <property type="project" value="TreeGrafter"/>
</dbReference>
<keyword evidence="7" id="KW-1185">Reference proteome</keyword>
<evidence type="ECO:0000256" key="2">
    <source>
        <dbReference type="ARBA" id="ARBA00022729"/>
    </source>
</evidence>
<dbReference type="SUPFAM" id="SSF51445">
    <property type="entry name" value="(Trans)glycosidases"/>
    <property type="match status" value="1"/>
</dbReference>
<dbReference type="SMART" id="SM01217">
    <property type="entry name" value="Fn3_like"/>
    <property type="match status" value="1"/>
</dbReference>
<evidence type="ECO:0000313" key="7">
    <source>
        <dbReference type="Proteomes" id="UP000008632"/>
    </source>
</evidence>
<feature type="domain" description="PA14" evidence="5">
    <location>
        <begin position="476"/>
        <end position="629"/>
    </location>
</feature>
<organism evidence="6 7">
    <name type="scientific">Pseudoxanthomonas suwonensis (strain 11-1)</name>
    <dbReference type="NCBI Taxonomy" id="743721"/>
    <lineage>
        <taxon>Bacteria</taxon>
        <taxon>Pseudomonadati</taxon>
        <taxon>Pseudomonadota</taxon>
        <taxon>Gammaproteobacteria</taxon>
        <taxon>Lysobacterales</taxon>
        <taxon>Lysobacteraceae</taxon>
        <taxon>Pseudoxanthomonas</taxon>
    </lineage>
</organism>
<accession>E6WTC5</accession>
<comment type="similarity">
    <text evidence="1">Belongs to the glycosyl hydrolase 3 family.</text>
</comment>
<evidence type="ECO:0000256" key="1">
    <source>
        <dbReference type="ARBA" id="ARBA00005336"/>
    </source>
</evidence>
<feature type="signal peptide" evidence="4">
    <location>
        <begin position="1"/>
        <end position="30"/>
    </location>
</feature>
<sequence length="903" mass="97206">MTRPLRASPLLLALALCTATQASMPSTAMAGGQAPAASQDADPAADAEALASALVAKLTTEEKLDQLLNTAPAIPRLGVPHYNWWTESLHGAMGTLPTTNFAEPIGLAATFDDGLVKRVGQVIATEVRGLHALARQTGRTGRMGTGLNTWSPNINIFRDPRWGRGQETYGEDPFLAARMGVAYVKGVQGEDPRWYDIIATPKHYAVHSGPESTRHSANVYVSRHDLEDTYLPAFRAAIVEGGAGSVMCAYNRVDGQPACANDLLLKDYLRGAWDFKGYVVSDCDAVTDINRHHHYAPDAASAVAAAMRSGVDNECNGATLVDMAGLARPYQEALERGLISMADVDRALVRLFAARYRNGDLPGLRPLSTETASPADVGKPEHAALALEVAEKSLVLLKNSGVLPLRPQAKLAVVGPLADATRVLRGNYSSPQSGPPVSVLEGLRQAMPQATITHVPFSETYTDGDPIPTSALQTPDGQPGLVARYYNTREKPAARYAEGEMHEWFKRTGFSDEPVVTRVEPDVNTRSLDLPQVYDIHKVEWTGYLVPPETGTYRLGLGGFNGEMEFDGKPLLDLSKASWNSLPTLKTVHLEAGKRYPIKVSTEARVLAGIGLLWKRVVDDPIGQMRAAAAQSDVVVAVVGLTSDLEAEEAPVEVPGFKGGDKTSLDLLADQQALLEAARATGKPLVVVVMNGSPVNLAWARQHAAAIIEAWYPGQSGGLAIGNVLAGHANPAGRLPLTFYRSVDDLPPFDDYDMRGRTYRYFEGKPVYPFGHGLSYTSFGYGPLKLEPAAGGAHEGLKVTTELRNTGKRAGDEVAQLYLDFPDVDGLPRIALRGFQRVHLAPGERRVLEFQLDPRDLSAVTPEGQRQVFAGNYRVFVGGGQPGTGAAGRDAAFRIDQVRPVER</sequence>
<evidence type="ECO:0000313" key="6">
    <source>
        <dbReference type="EMBL" id="ADV27424.1"/>
    </source>
</evidence>
<dbReference type="EMBL" id="CP002446">
    <property type="protein sequence ID" value="ADV27424.1"/>
    <property type="molecule type" value="Genomic_DNA"/>
</dbReference>
<dbReference type="Gene3D" id="2.60.40.10">
    <property type="entry name" value="Immunoglobulins"/>
    <property type="match status" value="1"/>
</dbReference>
<dbReference type="SUPFAM" id="SSF52279">
    <property type="entry name" value="Beta-D-glucan exohydrolase, C-terminal domain"/>
    <property type="match status" value="1"/>
</dbReference>
<feature type="chain" id="PRO_5003215077" evidence="4">
    <location>
        <begin position="31"/>
        <end position="903"/>
    </location>
</feature>
<dbReference type="Pfam" id="PF00933">
    <property type="entry name" value="Glyco_hydro_3"/>
    <property type="match status" value="1"/>
</dbReference>
<dbReference type="HOGENOM" id="CLU_004542_5_3_6"/>
<gene>
    <name evidence="6" type="ordered locus">Psesu_1579</name>
</gene>
<dbReference type="InterPro" id="IPR026891">
    <property type="entry name" value="Fn3-like"/>
</dbReference>
<dbReference type="PANTHER" id="PTHR42721">
    <property type="entry name" value="SUGAR HYDROLASE-RELATED"/>
    <property type="match status" value="1"/>
</dbReference>
<dbReference type="InterPro" id="IPR017853">
    <property type="entry name" value="GH"/>
</dbReference>
<dbReference type="PRINTS" id="PR00133">
    <property type="entry name" value="GLHYDRLASE3"/>
</dbReference>
<reference evidence="6 7" key="1">
    <citation type="submission" date="2011-01" db="EMBL/GenBank/DDBJ databases">
        <title>Complete sequence of Pseudoxanthomonas suwonensis 11-1.</title>
        <authorList>
            <consortium name="US DOE Joint Genome Institute"/>
            <person name="Lucas S."/>
            <person name="Copeland A."/>
            <person name="Lapidus A."/>
            <person name="Cheng J.-F."/>
            <person name="Goodwin L."/>
            <person name="Pitluck S."/>
            <person name="Teshima H."/>
            <person name="Detter J.C."/>
            <person name="Han C."/>
            <person name="Tapia R."/>
            <person name="Land M."/>
            <person name="Hauser L."/>
            <person name="Kyrpides N."/>
            <person name="Ivanova N."/>
            <person name="Ovchinnikova G."/>
            <person name="Siebers A.K."/>
            <person name="Allgaier M."/>
            <person name="Thelen M.P."/>
            <person name="Hugenholtz P."/>
            <person name="Gladden J."/>
            <person name="Woyke T."/>
        </authorList>
    </citation>
    <scope>NUCLEOTIDE SEQUENCE [LARGE SCALE GENOMIC DNA]</scope>
    <source>
        <strain evidence="7">11-1</strain>
    </source>
</reference>
<dbReference type="AlphaFoldDB" id="E6WTC5"/>
<dbReference type="Gene3D" id="3.40.50.1700">
    <property type="entry name" value="Glycoside hydrolase family 3 C-terminal domain"/>
    <property type="match status" value="2"/>
</dbReference>
<dbReference type="InterPro" id="IPR037524">
    <property type="entry name" value="PA14/GLEYA"/>
</dbReference>
<dbReference type="InterPro" id="IPR013783">
    <property type="entry name" value="Ig-like_fold"/>
</dbReference>
<dbReference type="Pfam" id="PF07691">
    <property type="entry name" value="PA14"/>
    <property type="match status" value="1"/>
</dbReference>
<dbReference type="OrthoDB" id="9781691at2"/>
<dbReference type="GO" id="GO:0045493">
    <property type="term" value="P:xylan catabolic process"/>
    <property type="evidence" value="ECO:0007669"/>
    <property type="project" value="InterPro"/>
</dbReference>
<dbReference type="Proteomes" id="UP000008632">
    <property type="component" value="Chromosome"/>
</dbReference>
<dbReference type="InterPro" id="IPR002772">
    <property type="entry name" value="Glyco_hydro_3_C"/>
</dbReference>
<proteinExistence type="inferred from homology"/>
<dbReference type="InterPro" id="IPR011658">
    <property type="entry name" value="PA14_dom"/>
</dbReference>
<keyword evidence="2 4" id="KW-0732">Signal</keyword>
<evidence type="ECO:0000259" key="5">
    <source>
        <dbReference type="PROSITE" id="PS51820"/>
    </source>
</evidence>
<protein>
    <submittedName>
        <fullName evidence="6">Glycoside hydrolase family 3 domain protein</fullName>
    </submittedName>
</protein>
<name>E6WTC5_PSEUU</name>
<dbReference type="GO" id="GO:0009044">
    <property type="term" value="F:xylan 1,4-beta-xylosidase activity"/>
    <property type="evidence" value="ECO:0007669"/>
    <property type="project" value="InterPro"/>
</dbReference>
<dbReference type="InterPro" id="IPR001764">
    <property type="entry name" value="Glyco_hydro_3_N"/>
</dbReference>
<dbReference type="STRING" id="743721.Psesu_1579"/>
<keyword evidence="3 6" id="KW-0378">Hydrolase</keyword>
<dbReference type="eggNOG" id="COG1472">
    <property type="taxonomic scope" value="Bacteria"/>
</dbReference>
<dbReference type="SMART" id="SM00758">
    <property type="entry name" value="PA14"/>
    <property type="match status" value="1"/>
</dbReference>
<dbReference type="GO" id="GO:0031222">
    <property type="term" value="P:arabinan catabolic process"/>
    <property type="evidence" value="ECO:0007669"/>
    <property type="project" value="TreeGrafter"/>
</dbReference>